<feature type="region of interest" description="Disordered" evidence="1">
    <location>
        <begin position="84"/>
        <end position="126"/>
    </location>
</feature>
<sequence length="126" mass="13066">MGNSAGQLAVLAAGYLLGRSKSMKTVLMVAGGVVYGRLTATRDQTNDSSGSLLSGFTSSAIADTARDAITSSAIKGMETLNRNLQNRSEALRGSAKEQSDDNNEADVDDAEATEEETTQATKSGES</sequence>
<feature type="compositionally biased region" description="Acidic residues" evidence="1">
    <location>
        <begin position="100"/>
        <end position="117"/>
    </location>
</feature>
<evidence type="ECO:0000256" key="1">
    <source>
        <dbReference type="SAM" id="MobiDB-lite"/>
    </source>
</evidence>
<dbReference type="Proteomes" id="UP000703315">
    <property type="component" value="Unassembled WGS sequence"/>
</dbReference>
<organism evidence="2 3">
    <name type="scientific">Enteractinococcus helveticum</name>
    <dbReference type="NCBI Taxonomy" id="1837282"/>
    <lineage>
        <taxon>Bacteria</taxon>
        <taxon>Bacillati</taxon>
        <taxon>Actinomycetota</taxon>
        <taxon>Actinomycetes</taxon>
        <taxon>Micrococcales</taxon>
        <taxon>Micrococcaceae</taxon>
    </lineage>
</organism>
<gene>
    <name evidence="2" type="ORF">K8V32_06180</name>
</gene>
<reference evidence="2" key="1">
    <citation type="journal article" date="2021" name="PeerJ">
        <title>Extensive microbial diversity within the chicken gut microbiome revealed by metagenomics and culture.</title>
        <authorList>
            <person name="Gilroy R."/>
            <person name="Ravi A."/>
            <person name="Getino M."/>
            <person name="Pursley I."/>
            <person name="Horton D.L."/>
            <person name="Alikhan N.F."/>
            <person name="Baker D."/>
            <person name="Gharbi K."/>
            <person name="Hall N."/>
            <person name="Watson M."/>
            <person name="Adriaenssens E.M."/>
            <person name="Foster-Nyarko E."/>
            <person name="Jarju S."/>
            <person name="Secka A."/>
            <person name="Antonio M."/>
            <person name="Oren A."/>
            <person name="Chaudhuri R.R."/>
            <person name="La Ragione R."/>
            <person name="Hildebrand F."/>
            <person name="Pallen M.J."/>
        </authorList>
    </citation>
    <scope>NUCLEOTIDE SEQUENCE</scope>
    <source>
        <strain evidence="2">ChiHjej13B12-14962</strain>
    </source>
</reference>
<reference evidence="2" key="2">
    <citation type="submission" date="2021-09" db="EMBL/GenBank/DDBJ databases">
        <authorList>
            <person name="Gilroy R."/>
        </authorList>
    </citation>
    <scope>NUCLEOTIDE SEQUENCE</scope>
    <source>
        <strain evidence="2">ChiHjej13B12-14962</strain>
    </source>
</reference>
<proteinExistence type="predicted"/>
<name>A0A921FN79_9MICC</name>
<dbReference type="RefSeq" id="WP_303904477.1">
    <property type="nucleotide sequence ID" value="NZ_DYXC01000072.1"/>
</dbReference>
<protein>
    <submittedName>
        <fullName evidence="2">Uncharacterized protein</fullName>
    </submittedName>
</protein>
<comment type="caution">
    <text evidence="2">The sequence shown here is derived from an EMBL/GenBank/DDBJ whole genome shotgun (WGS) entry which is preliminary data.</text>
</comment>
<dbReference type="EMBL" id="DYXC01000072">
    <property type="protein sequence ID" value="HJF14382.1"/>
    <property type="molecule type" value="Genomic_DNA"/>
</dbReference>
<evidence type="ECO:0000313" key="2">
    <source>
        <dbReference type="EMBL" id="HJF14382.1"/>
    </source>
</evidence>
<evidence type="ECO:0000313" key="3">
    <source>
        <dbReference type="Proteomes" id="UP000703315"/>
    </source>
</evidence>
<dbReference type="AlphaFoldDB" id="A0A921FN79"/>
<accession>A0A921FN79</accession>